<evidence type="ECO:0000313" key="2">
    <source>
        <dbReference type="EMBL" id="RHZ49597.1"/>
    </source>
</evidence>
<reference evidence="2 3" key="1">
    <citation type="submission" date="2018-08" db="EMBL/GenBank/DDBJ databases">
        <title>Genome and evolution of the arbuscular mycorrhizal fungus Diversispora epigaea (formerly Glomus versiforme) and its bacterial endosymbionts.</title>
        <authorList>
            <person name="Sun X."/>
            <person name="Fei Z."/>
            <person name="Harrison M."/>
        </authorList>
    </citation>
    <scope>NUCLEOTIDE SEQUENCE [LARGE SCALE GENOMIC DNA]</scope>
    <source>
        <strain evidence="2 3">IT104</strain>
    </source>
</reference>
<feature type="compositionally biased region" description="Polar residues" evidence="1">
    <location>
        <begin position="41"/>
        <end position="57"/>
    </location>
</feature>
<dbReference type="Proteomes" id="UP000266861">
    <property type="component" value="Unassembled WGS sequence"/>
</dbReference>
<gene>
    <name evidence="2" type="ORF">Glove_519g74</name>
</gene>
<evidence type="ECO:0008006" key="4">
    <source>
        <dbReference type="Google" id="ProtNLM"/>
    </source>
</evidence>
<evidence type="ECO:0000256" key="1">
    <source>
        <dbReference type="SAM" id="MobiDB-lite"/>
    </source>
</evidence>
<dbReference type="OrthoDB" id="9973008at2759"/>
<dbReference type="EMBL" id="PQFF01000448">
    <property type="protein sequence ID" value="RHZ49597.1"/>
    <property type="molecule type" value="Genomic_DNA"/>
</dbReference>
<name>A0A397GGL3_9GLOM</name>
<feature type="compositionally biased region" description="Low complexity" evidence="1">
    <location>
        <begin position="58"/>
        <end position="70"/>
    </location>
</feature>
<dbReference type="Gene3D" id="3.30.428.10">
    <property type="entry name" value="HIT-like"/>
    <property type="match status" value="1"/>
</dbReference>
<accession>A0A397GGL3</accession>
<dbReference type="InterPro" id="IPR036265">
    <property type="entry name" value="HIT-like_sf"/>
</dbReference>
<organism evidence="2 3">
    <name type="scientific">Diversispora epigaea</name>
    <dbReference type="NCBI Taxonomy" id="1348612"/>
    <lineage>
        <taxon>Eukaryota</taxon>
        <taxon>Fungi</taxon>
        <taxon>Fungi incertae sedis</taxon>
        <taxon>Mucoromycota</taxon>
        <taxon>Glomeromycotina</taxon>
        <taxon>Glomeromycetes</taxon>
        <taxon>Diversisporales</taxon>
        <taxon>Diversisporaceae</taxon>
        <taxon>Diversispora</taxon>
    </lineage>
</organism>
<protein>
    <recommendedName>
        <fullName evidence="4">HIT domain-containing protein</fullName>
    </recommendedName>
</protein>
<sequence>MVKSSSGLVTLHVTFLCHLLRNNKKHSFKVFSEKEAELKTMENNSQEDQGIPSQPEQSYNNYSNKHNNHNNHNYNHNNHNHNHNYNHNYNHNHNHNKRGYPSIFKKNRNNSAEFSFYPDTPCQLIDFLGGVHYSPEQDNGVIFNRVVSFFQNILTTIEKEKKMEHFRMTINQKYSGFFVKIIEVDKGPPSKVLNCISCDLESETSKVSKLDYPSTTKERLHNLWMDAKARPMFVITPIRHVERLSECTEEEIFSLFLLSVQALEEEQRISGKKGMINFICMTLNHGNSRNLAHLHLKIRLPRHDFKYFMNNGWDKAKKEKYAILESGLYKRDERIRKIK</sequence>
<proteinExistence type="predicted"/>
<dbReference type="SUPFAM" id="SSF54197">
    <property type="entry name" value="HIT-like"/>
    <property type="match status" value="1"/>
</dbReference>
<dbReference type="AlphaFoldDB" id="A0A397GGL3"/>
<comment type="caution">
    <text evidence="2">The sequence shown here is derived from an EMBL/GenBank/DDBJ whole genome shotgun (WGS) entry which is preliminary data.</text>
</comment>
<evidence type="ECO:0000313" key="3">
    <source>
        <dbReference type="Proteomes" id="UP000266861"/>
    </source>
</evidence>
<keyword evidence="3" id="KW-1185">Reference proteome</keyword>
<feature type="region of interest" description="Disordered" evidence="1">
    <location>
        <begin position="39"/>
        <end position="70"/>
    </location>
</feature>